<feature type="compositionally biased region" description="Low complexity" evidence="1">
    <location>
        <begin position="735"/>
        <end position="761"/>
    </location>
</feature>
<feature type="compositionally biased region" description="Basic and acidic residues" evidence="1">
    <location>
        <begin position="1158"/>
        <end position="1167"/>
    </location>
</feature>
<feature type="region of interest" description="Disordered" evidence="1">
    <location>
        <begin position="850"/>
        <end position="1025"/>
    </location>
</feature>
<gene>
    <name evidence="2" type="ORF">BGZ95_009152</name>
</gene>
<feature type="compositionally biased region" description="Low complexity" evidence="1">
    <location>
        <begin position="141"/>
        <end position="153"/>
    </location>
</feature>
<accession>A0AAD4DMT3</accession>
<feature type="compositionally biased region" description="Low complexity" evidence="1">
    <location>
        <begin position="652"/>
        <end position="662"/>
    </location>
</feature>
<feature type="compositionally biased region" description="Low complexity" evidence="1">
    <location>
        <begin position="1067"/>
        <end position="1083"/>
    </location>
</feature>
<feature type="compositionally biased region" description="Low complexity" evidence="1">
    <location>
        <begin position="94"/>
        <end position="131"/>
    </location>
</feature>
<feature type="compositionally biased region" description="Basic and acidic residues" evidence="1">
    <location>
        <begin position="178"/>
        <end position="191"/>
    </location>
</feature>
<feature type="region of interest" description="Disordered" evidence="1">
    <location>
        <begin position="433"/>
        <end position="761"/>
    </location>
</feature>
<feature type="compositionally biased region" description="Polar residues" evidence="1">
    <location>
        <begin position="433"/>
        <end position="454"/>
    </location>
</feature>
<feature type="compositionally biased region" description="Polar residues" evidence="1">
    <location>
        <begin position="691"/>
        <end position="709"/>
    </location>
</feature>
<evidence type="ECO:0000313" key="2">
    <source>
        <dbReference type="EMBL" id="KAG0280685.1"/>
    </source>
</evidence>
<feature type="region of interest" description="Disordered" evidence="1">
    <location>
        <begin position="94"/>
        <end position="191"/>
    </location>
</feature>
<evidence type="ECO:0000256" key="1">
    <source>
        <dbReference type="SAM" id="MobiDB-lite"/>
    </source>
</evidence>
<name>A0AAD4DMT3_9FUNG</name>
<proteinExistence type="predicted"/>
<feature type="compositionally biased region" description="Basic and acidic residues" evidence="1">
    <location>
        <begin position="663"/>
        <end position="673"/>
    </location>
</feature>
<protein>
    <submittedName>
        <fullName evidence="2">Uncharacterized protein</fullName>
    </submittedName>
</protein>
<feature type="region of interest" description="Disordered" evidence="1">
    <location>
        <begin position="325"/>
        <end position="351"/>
    </location>
</feature>
<feature type="compositionally biased region" description="Basic residues" evidence="1">
    <location>
        <begin position="1084"/>
        <end position="1099"/>
    </location>
</feature>
<feature type="region of interest" description="Disordered" evidence="1">
    <location>
        <begin position="786"/>
        <end position="816"/>
    </location>
</feature>
<dbReference type="EMBL" id="JAAAIL010000052">
    <property type="protein sequence ID" value="KAG0280685.1"/>
    <property type="molecule type" value="Genomic_DNA"/>
</dbReference>
<feature type="compositionally biased region" description="Polar residues" evidence="1">
    <location>
        <begin position="481"/>
        <end position="507"/>
    </location>
</feature>
<feature type="compositionally biased region" description="Polar residues" evidence="1">
    <location>
        <begin position="799"/>
        <end position="811"/>
    </location>
</feature>
<feature type="compositionally biased region" description="Low complexity" evidence="1">
    <location>
        <begin position="455"/>
        <end position="474"/>
    </location>
</feature>
<feature type="compositionally biased region" description="Low complexity" evidence="1">
    <location>
        <begin position="786"/>
        <end position="798"/>
    </location>
</feature>
<comment type="caution">
    <text evidence="2">The sequence shown here is derived from an EMBL/GenBank/DDBJ whole genome shotgun (WGS) entry which is preliminary data.</text>
</comment>
<feature type="region of interest" description="Disordered" evidence="1">
    <location>
        <begin position="1061"/>
        <end position="1195"/>
    </location>
</feature>
<keyword evidence="3" id="KW-1185">Reference proteome</keyword>
<feature type="compositionally biased region" description="Low complexity" evidence="1">
    <location>
        <begin position="514"/>
        <end position="529"/>
    </location>
</feature>
<feature type="compositionally biased region" description="Polar residues" evidence="1">
    <location>
        <begin position="850"/>
        <end position="892"/>
    </location>
</feature>
<evidence type="ECO:0000313" key="3">
    <source>
        <dbReference type="Proteomes" id="UP001194580"/>
    </source>
</evidence>
<dbReference type="Proteomes" id="UP001194580">
    <property type="component" value="Unassembled WGS sequence"/>
</dbReference>
<feature type="non-terminal residue" evidence="2">
    <location>
        <position position="1"/>
    </location>
</feature>
<sequence length="1195" mass="132005">MSSQSHSQDDTKTYQVYNRMDQPMMSYTLSSSFNYTPDVVDFEAMNITDMFPEQSSFSFDMSNSYSDSISGIPLAQQALWDDGQLTLPNSSRVFNSSSLSSSVNSSINYGHPQQHQQLPQSQHLRVPSTSSHHGRHHHPHPLSQQQQYQGSPLRGDDGYLGGGQDDEDDEFGGGYNVHGDESSGHLGWMDDTKDQQGIMLHYNDQERRDEQHLQFLQDIGAGSLSRGDTSELSCDLFKEQINIDETRDQTRLPFEHTLNPHSHYNNAGGQLENEIFDREFMASLKAPPTSLSPMESSINNNINNNIRRNPNNILDGLHSIPAPTLDHDDSIHLGQRKHGSRYDGSERSGTGETYQRALKSFFDSLKVADPIKTPHKFAPQPLPILWNEPKIRSKNLPTFNLADYKDVAKATMPLGTPTSLPPFKSTTMTAATGLSNRLNGNNRDSFSSSPTNTHSMPNSAHSSPLSSISTSPTTAGIRSKMSLTNPKTPNAPTFTSKLTSYPPTQQPQDKDPELASPQQQQQLSPTQSEQRVRSKRRSTILNPHLAFDPTIPPTERAATEELKTPTTPRGTLERRSTLQQAARPKFSTTSEDPKSDEEAGADGQPQQQQQGTLNRAGSALMSGLRGPVVRKRRSLHQDMFQNDDAQGADLNQADQEQQQQYQPREDFVDEAHDQQQQQPQQDAALARRGSRPSSMNILPESLTSVNNHAFHQETAKVERVERARRLSEEERHSENAASNNSSNNNNDAAVGSPTSPAAAVVSTTVTPVASRLPAALSLGRAAGARFGRSGSGGASSLAQMSPTTPTASNPYGSLTGRTATSSAAAVGTVGRSTQPHRLSLTGMTAAFTRQQQEDTGVSPSTPTQSQYAPKLAQPSSATSTLSRNGTRSSPPTSAGLRRPGFATQHQEPELQKDYNSGSTLSSPTDQYDDYFRAEKEFQMQQQQLQPPVRSSYLRQQQQQQQQKHHDLDQPEWYDNNNHNNEEDHQPRRMPTTPSKSLRTAPPAQLPSPVLDPQQQREQKHQQRLRIQQQALEEVYGHGSGSGYGSNGYADDQADFLDDHHNQHHRLSQQQQQQQQQRHQSQLSPRHHRESRDDHHHHRASMLASPPSPLPPSPRDYLSANAMTPKAAGSIHQQQSRYSPPMPSSALPLTSTVGNAPRISEHYRRQSKDGYSLMSAPRISPPLTGLPTASARTPSG</sequence>
<feature type="compositionally biased region" description="Polar residues" evidence="1">
    <location>
        <begin position="913"/>
        <end position="925"/>
    </location>
</feature>
<dbReference type="AlphaFoldDB" id="A0AAD4DMT3"/>
<organism evidence="2 3">
    <name type="scientific">Linnemannia exigua</name>
    <dbReference type="NCBI Taxonomy" id="604196"/>
    <lineage>
        <taxon>Eukaryota</taxon>
        <taxon>Fungi</taxon>
        <taxon>Fungi incertae sedis</taxon>
        <taxon>Mucoromycota</taxon>
        <taxon>Mortierellomycotina</taxon>
        <taxon>Mortierellomycetes</taxon>
        <taxon>Mortierellales</taxon>
        <taxon>Mortierellaceae</taxon>
        <taxon>Linnemannia</taxon>
    </lineage>
</organism>
<feature type="compositionally biased region" description="Basic and acidic residues" evidence="1">
    <location>
        <begin position="710"/>
        <end position="734"/>
    </location>
</feature>
<reference evidence="2" key="1">
    <citation type="journal article" date="2020" name="Fungal Divers.">
        <title>Resolving the Mortierellaceae phylogeny through synthesis of multi-gene phylogenetics and phylogenomics.</title>
        <authorList>
            <person name="Vandepol N."/>
            <person name="Liber J."/>
            <person name="Desiro A."/>
            <person name="Na H."/>
            <person name="Kennedy M."/>
            <person name="Barry K."/>
            <person name="Grigoriev I.V."/>
            <person name="Miller A.N."/>
            <person name="O'Donnell K."/>
            <person name="Stajich J.E."/>
            <person name="Bonito G."/>
        </authorList>
    </citation>
    <scope>NUCLEOTIDE SEQUENCE</scope>
    <source>
        <strain evidence="2">NRRL 28262</strain>
    </source>
</reference>